<feature type="compositionally biased region" description="Basic and acidic residues" evidence="4">
    <location>
        <begin position="162"/>
        <end position="197"/>
    </location>
</feature>
<dbReference type="GeneID" id="115880535"/>
<feature type="region of interest" description="Disordered" evidence="4">
    <location>
        <begin position="129"/>
        <end position="209"/>
    </location>
</feature>
<dbReference type="RefSeq" id="XP_030753619.1">
    <property type="nucleotide sequence ID" value="XM_030897759.1"/>
</dbReference>
<dbReference type="PANTHER" id="PTHR31684">
    <property type="entry name" value="COILED-COIL DOMAIN-CONTAINING PROTEIN 43"/>
    <property type="match status" value="1"/>
</dbReference>
<proteinExistence type="inferred from homology"/>
<evidence type="ECO:0000259" key="5">
    <source>
        <dbReference type="Pfam" id="PF26091"/>
    </source>
</evidence>
<accession>A0A6J2XSM5</accession>
<evidence type="ECO:0000313" key="7">
    <source>
        <dbReference type="RefSeq" id="XP_030753619.1"/>
    </source>
</evidence>
<sequence length="209" mass="24309">MANADIDTPDFSNWLDGKLQELNTDETVFGAYIKGILDSDETTEEKLEALYGIFAEIVENDKDISKICNEILENWQLLKPKDPISLISNVDLNDKLAKLLENQSLATSRQKEYTEEEKKIRDAILSQYSQMTDSEEEDEDKPTGESKSKELEKNINAQLVADAEKQKREHSRLESQKKKEKDKEDREKQKQLKEDKKEKRKTQKGERKR</sequence>
<dbReference type="OrthoDB" id="2187466at2759"/>
<evidence type="ECO:0000256" key="3">
    <source>
        <dbReference type="ARBA" id="ARBA00023054"/>
    </source>
</evidence>
<name>A0A6J2XSM5_SITOR</name>
<keyword evidence="3" id="KW-0175">Coiled coil</keyword>
<dbReference type="Proteomes" id="UP000504635">
    <property type="component" value="Unplaced"/>
</dbReference>
<keyword evidence="6" id="KW-1185">Reference proteome</keyword>
<reference evidence="7 8" key="1">
    <citation type="submission" date="2025-04" db="UniProtKB">
        <authorList>
            <consortium name="RefSeq"/>
        </authorList>
    </citation>
    <scope>IDENTIFICATION</scope>
    <source>
        <tissue evidence="7 8">Gonads</tissue>
    </source>
</reference>
<evidence type="ECO:0000313" key="8">
    <source>
        <dbReference type="RefSeq" id="XP_030753620.1"/>
    </source>
</evidence>
<dbReference type="RefSeq" id="XP_030753620.1">
    <property type="nucleotide sequence ID" value="XM_030897760.1"/>
</dbReference>
<evidence type="ECO:0000313" key="6">
    <source>
        <dbReference type="Proteomes" id="UP000504635"/>
    </source>
</evidence>
<dbReference type="KEGG" id="soy:115880535"/>
<feature type="domain" description="CCDC43 PWI-like" evidence="5">
    <location>
        <begin position="8"/>
        <end position="80"/>
    </location>
</feature>
<feature type="compositionally biased region" description="Basic residues" evidence="4">
    <location>
        <begin position="198"/>
        <end position="209"/>
    </location>
</feature>
<dbReference type="PANTHER" id="PTHR31684:SF2">
    <property type="entry name" value="COILED-COIL DOMAIN-CONTAINING PROTEIN 43"/>
    <property type="match status" value="1"/>
</dbReference>
<gene>
    <name evidence="7 8" type="primary">LOC115880535</name>
</gene>
<evidence type="ECO:0000256" key="1">
    <source>
        <dbReference type="ARBA" id="ARBA00005305"/>
    </source>
</evidence>
<dbReference type="AlphaFoldDB" id="A0A6J2XSM5"/>
<protein>
    <recommendedName>
        <fullName evidence="2">Coiled-coil domain-containing protein 43</fullName>
    </recommendedName>
</protein>
<comment type="similarity">
    <text evidence="1">Belongs to the CCDC43 family.</text>
</comment>
<dbReference type="InterPro" id="IPR058771">
    <property type="entry name" value="PWI_CCDC43"/>
</dbReference>
<feature type="compositionally biased region" description="Basic and acidic residues" evidence="4">
    <location>
        <begin position="141"/>
        <end position="153"/>
    </location>
</feature>
<evidence type="ECO:0000256" key="2">
    <source>
        <dbReference type="ARBA" id="ARBA00016648"/>
    </source>
</evidence>
<dbReference type="InterPro" id="IPR037666">
    <property type="entry name" value="CCDC43"/>
</dbReference>
<organism evidence="6 7">
    <name type="scientific">Sitophilus oryzae</name>
    <name type="common">Rice weevil</name>
    <name type="synonym">Curculio oryzae</name>
    <dbReference type="NCBI Taxonomy" id="7048"/>
    <lineage>
        <taxon>Eukaryota</taxon>
        <taxon>Metazoa</taxon>
        <taxon>Ecdysozoa</taxon>
        <taxon>Arthropoda</taxon>
        <taxon>Hexapoda</taxon>
        <taxon>Insecta</taxon>
        <taxon>Pterygota</taxon>
        <taxon>Neoptera</taxon>
        <taxon>Endopterygota</taxon>
        <taxon>Coleoptera</taxon>
        <taxon>Polyphaga</taxon>
        <taxon>Cucujiformia</taxon>
        <taxon>Curculionidae</taxon>
        <taxon>Dryophthorinae</taxon>
        <taxon>Sitophilus</taxon>
    </lineage>
</organism>
<dbReference type="Pfam" id="PF26091">
    <property type="entry name" value="PWI_CCDC43"/>
    <property type="match status" value="1"/>
</dbReference>
<evidence type="ECO:0000256" key="4">
    <source>
        <dbReference type="SAM" id="MobiDB-lite"/>
    </source>
</evidence>